<protein>
    <submittedName>
        <fullName evidence="1">Uncharacterized protein</fullName>
    </submittedName>
</protein>
<organism evidence="1 2">
    <name type="scientific">Candidatus Daviesbacteria bacterium GW2011_GWB1_36_5</name>
    <dbReference type="NCBI Taxonomy" id="1618426"/>
    <lineage>
        <taxon>Bacteria</taxon>
        <taxon>Candidatus Daviesiibacteriota</taxon>
    </lineage>
</organism>
<evidence type="ECO:0000313" key="1">
    <source>
        <dbReference type="EMBL" id="KKQ10480.1"/>
    </source>
</evidence>
<accession>A0A0G0FAA5</accession>
<evidence type="ECO:0000313" key="2">
    <source>
        <dbReference type="Proteomes" id="UP000034492"/>
    </source>
</evidence>
<dbReference type="AlphaFoldDB" id="A0A0G0FAA5"/>
<dbReference type="EMBL" id="LBSA01000004">
    <property type="protein sequence ID" value="KKQ10480.1"/>
    <property type="molecule type" value="Genomic_DNA"/>
</dbReference>
<proteinExistence type="predicted"/>
<sequence>MSLERAEQFKHYWEYGPNPTNPFDSALRNALELWNYGWIGETKSHGWEWYRMDYPQDYIGTRFEGNPKAFKLLRGRLRFLSGIAMEGRWKFGWDQIRVIQPDLERIGSTRLQDLESWRYGWSPAWKELDRAFLDACRINIYPDQAIKVMVGPRPFNVHGVGSDELEVPLKVSGPLSRRKTRNDPRFRNIPLF</sequence>
<gene>
    <name evidence="1" type="ORF">US19_C0004G0028</name>
</gene>
<dbReference type="Proteomes" id="UP000034492">
    <property type="component" value="Unassembled WGS sequence"/>
</dbReference>
<comment type="caution">
    <text evidence="1">The sequence shown here is derived from an EMBL/GenBank/DDBJ whole genome shotgun (WGS) entry which is preliminary data.</text>
</comment>
<name>A0A0G0FAA5_9BACT</name>
<reference evidence="1 2" key="1">
    <citation type="journal article" date="2015" name="Nature">
        <title>rRNA introns, odd ribosomes, and small enigmatic genomes across a large radiation of phyla.</title>
        <authorList>
            <person name="Brown C.T."/>
            <person name="Hug L.A."/>
            <person name="Thomas B.C."/>
            <person name="Sharon I."/>
            <person name="Castelle C.J."/>
            <person name="Singh A."/>
            <person name="Wilkins M.J."/>
            <person name="Williams K.H."/>
            <person name="Banfield J.F."/>
        </authorList>
    </citation>
    <scope>NUCLEOTIDE SEQUENCE [LARGE SCALE GENOMIC DNA]</scope>
</reference>